<evidence type="ECO:0000313" key="5">
    <source>
        <dbReference type="Proteomes" id="UP001642464"/>
    </source>
</evidence>
<keyword evidence="5" id="KW-1185">Reference proteome</keyword>
<gene>
    <name evidence="4" type="ORF">SCF082_LOCUS12790</name>
</gene>
<reference evidence="4 5" key="1">
    <citation type="submission" date="2024-02" db="EMBL/GenBank/DDBJ databases">
        <authorList>
            <person name="Chen Y."/>
            <person name="Shah S."/>
            <person name="Dougan E. K."/>
            <person name="Thang M."/>
            <person name="Chan C."/>
        </authorList>
    </citation>
    <scope>NUCLEOTIDE SEQUENCE [LARGE SCALE GENOMIC DNA]</scope>
</reference>
<proteinExistence type="predicted"/>
<dbReference type="Proteomes" id="UP001642464">
    <property type="component" value="Unassembled WGS sequence"/>
</dbReference>
<name>A0ABP0JMX0_9DINO</name>
<accession>A0ABP0JMX0</accession>
<feature type="signal peptide" evidence="3">
    <location>
        <begin position="1"/>
        <end position="27"/>
    </location>
</feature>
<feature type="transmembrane region" description="Helical" evidence="2">
    <location>
        <begin position="254"/>
        <end position="280"/>
    </location>
</feature>
<keyword evidence="2" id="KW-1133">Transmembrane helix</keyword>
<feature type="transmembrane region" description="Helical" evidence="2">
    <location>
        <begin position="32"/>
        <end position="51"/>
    </location>
</feature>
<keyword evidence="2" id="KW-0472">Membrane</keyword>
<dbReference type="EMBL" id="CAXAMM010007820">
    <property type="protein sequence ID" value="CAK9015498.1"/>
    <property type="molecule type" value="Genomic_DNA"/>
</dbReference>
<evidence type="ECO:0000256" key="3">
    <source>
        <dbReference type="SAM" id="SignalP"/>
    </source>
</evidence>
<evidence type="ECO:0008006" key="6">
    <source>
        <dbReference type="Google" id="ProtNLM"/>
    </source>
</evidence>
<comment type="caution">
    <text evidence="4">The sequence shown here is derived from an EMBL/GenBank/DDBJ whole genome shotgun (WGS) entry which is preliminary data.</text>
</comment>
<feature type="non-terminal residue" evidence="4">
    <location>
        <position position="1"/>
    </location>
</feature>
<evidence type="ECO:0000256" key="1">
    <source>
        <dbReference type="SAM" id="MobiDB-lite"/>
    </source>
</evidence>
<keyword evidence="3" id="KW-0732">Signal</keyword>
<feature type="chain" id="PRO_5045634187" description="DUF2207 domain-containing protein" evidence="3">
    <location>
        <begin position="28"/>
        <end position="501"/>
    </location>
</feature>
<keyword evidence="2" id="KW-0812">Transmembrane</keyword>
<feature type="transmembrane region" description="Helical" evidence="2">
    <location>
        <begin position="286"/>
        <end position="304"/>
    </location>
</feature>
<feature type="region of interest" description="Disordered" evidence="1">
    <location>
        <begin position="475"/>
        <end position="501"/>
    </location>
</feature>
<sequence>YTGEFLRRRALAALVALLVASAFVVQGQSPLWATPAFALWLQVLWCAFVNASERRWLRIEPASFEVRGRGGRAEYRDRQILSLADRIDSIRRAGHDIDEERLVTLWIETASGERTIPIRLRPRSQDEELLLRRFVGRLQEMLVQRAEQQLARELPVEAEGWRWQGSEIRFQARRSESPVIVHVDKLAHIDIRSSMITLWAQGDAEPLIRLSGAGRDAWLLSRLLEHRVPEWADDDAEGVDLPFGRLLIERRPPVWMALAAVTAGGIGILLALLLLGTAAVMQLLDLALVGGALLFPGVVSLYVARNLHAGVFRCHEQGLVKVGLWGATALRYDEIEVMELDTFDDLRDRVSEKVAERLAEDLLESGEVTWTDGLKLGSEGLEFRRRSLLGARKSPELIPYDAILEFSIDEGWFHVWANYQERAVVKVACASPNFYPGLLLFDRLVAAMGHEVNGLGDWVNSQSLRDCDLSGIGHFRSTPDAGGTDSRPVSRYPSRSESRPG</sequence>
<evidence type="ECO:0000313" key="4">
    <source>
        <dbReference type="EMBL" id="CAK9015498.1"/>
    </source>
</evidence>
<organism evidence="4 5">
    <name type="scientific">Durusdinium trenchii</name>
    <dbReference type="NCBI Taxonomy" id="1381693"/>
    <lineage>
        <taxon>Eukaryota</taxon>
        <taxon>Sar</taxon>
        <taxon>Alveolata</taxon>
        <taxon>Dinophyceae</taxon>
        <taxon>Suessiales</taxon>
        <taxon>Symbiodiniaceae</taxon>
        <taxon>Durusdinium</taxon>
    </lineage>
</organism>
<evidence type="ECO:0000256" key="2">
    <source>
        <dbReference type="SAM" id="Phobius"/>
    </source>
</evidence>
<protein>
    <recommendedName>
        <fullName evidence="6">DUF2207 domain-containing protein</fullName>
    </recommendedName>
</protein>